<organism evidence="1 2">
    <name type="scientific">Phormidesmis priestleyi</name>
    <dbReference type="NCBI Taxonomy" id="268141"/>
    <lineage>
        <taxon>Bacteria</taxon>
        <taxon>Bacillati</taxon>
        <taxon>Cyanobacteriota</taxon>
        <taxon>Cyanophyceae</taxon>
        <taxon>Leptolyngbyales</taxon>
        <taxon>Leptolyngbyaceae</taxon>
        <taxon>Phormidesmis</taxon>
    </lineage>
</organism>
<evidence type="ECO:0000313" key="1">
    <source>
        <dbReference type="EMBL" id="PZO53762.1"/>
    </source>
</evidence>
<proteinExistence type="predicted"/>
<dbReference type="Proteomes" id="UP000249794">
    <property type="component" value="Unassembled WGS sequence"/>
</dbReference>
<sequence length="121" mass="13196">MRARIVSGSYGEAAKTVESGILETTRTPIYRLIAATYKPPALKSLTLSYRYEAESRAVACRAYNDFIYIDPLPTIESVVVGSATSQETVQVVKLSQIEGFSVGDRLRIPSAASPADSRDYT</sequence>
<protein>
    <submittedName>
        <fullName evidence="1">Uncharacterized protein</fullName>
    </submittedName>
</protein>
<gene>
    <name evidence="1" type="ORF">DCF15_12505</name>
</gene>
<evidence type="ECO:0000313" key="2">
    <source>
        <dbReference type="Proteomes" id="UP000249794"/>
    </source>
</evidence>
<comment type="caution">
    <text evidence="1">The sequence shown here is derived from an EMBL/GenBank/DDBJ whole genome shotgun (WGS) entry which is preliminary data.</text>
</comment>
<reference evidence="1 2" key="2">
    <citation type="submission" date="2018-06" db="EMBL/GenBank/DDBJ databases">
        <title>Metagenomic assembly of (sub)arctic Cyanobacteria and their associated microbiome from non-axenic cultures.</title>
        <authorList>
            <person name="Baurain D."/>
        </authorList>
    </citation>
    <scope>NUCLEOTIDE SEQUENCE [LARGE SCALE GENOMIC DNA]</scope>
    <source>
        <strain evidence="1">ULC027bin1</strain>
    </source>
</reference>
<dbReference type="EMBL" id="QBMP01000126">
    <property type="protein sequence ID" value="PZO53762.1"/>
    <property type="molecule type" value="Genomic_DNA"/>
</dbReference>
<accession>A0A2W4XBP0</accession>
<reference evidence="2" key="1">
    <citation type="submission" date="2018-04" db="EMBL/GenBank/DDBJ databases">
        <authorList>
            <person name="Cornet L."/>
        </authorList>
    </citation>
    <scope>NUCLEOTIDE SEQUENCE [LARGE SCALE GENOMIC DNA]</scope>
</reference>
<dbReference type="AlphaFoldDB" id="A0A2W4XBP0"/>
<name>A0A2W4XBP0_9CYAN</name>
<feature type="non-terminal residue" evidence="1">
    <location>
        <position position="121"/>
    </location>
</feature>